<feature type="signal peptide" evidence="5">
    <location>
        <begin position="1"/>
        <end position="25"/>
    </location>
</feature>
<evidence type="ECO:0000256" key="1">
    <source>
        <dbReference type="ARBA" id="ARBA00010541"/>
    </source>
</evidence>
<dbReference type="GO" id="GO:0006508">
    <property type="term" value="P:proteolysis"/>
    <property type="evidence" value="ECO:0007669"/>
    <property type="project" value="UniProtKB-KW"/>
</dbReference>
<dbReference type="PROSITE" id="PS50106">
    <property type="entry name" value="PDZ"/>
    <property type="match status" value="2"/>
</dbReference>
<dbReference type="PANTHER" id="PTHR43343">
    <property type="entry name" value="PEPTIDASE S12"/>
    <property type="match status" value="1"/>
</dbReference>
<gene>
    <name evidence="7" type="primary">htrA_1</name>
    <name evidence="7" type="ORF">KOR42_01400</name>
</gene>
<comment type="similarity">
    <text evidence="1">Belongs to the peptidase S1C family.</text>
</comment>
<dbReference type="InterPro" id="IPR043504">
    <property type="entry name" value="Peptidase_S1_PA_chymotrypsin"/>
</dbReference>
<feature type="domain" description="PDZ" evidence="6">
    <location>
        <begin position="362"/>
        <end position="423"/>
    </location>
</feature>
<evidence type="ECO:0000256" key="5">
    <source>
        <dbReference type="SAM" id="SignalP"/>
    </source>
</evidence>
<dbReference type="Pfam" id="PF13365">
    <property type="entry name" value="Trypsin_2"/>
    <property type="match status" value="1"/>
</dbReference>
<dbReference type="PRINTS" id="PR00834">
    <property type="entry name" value="PROTEASES2C"/>
</dbReference>
<evidence type="ECO:0000256" key="4">
    <source>
        <dbReference type="SAM" id="MobiDB-lite"/>
    </source>
</evidence>
<dbReference type="PANTHER" id="PTHR43343:SF3">
    <property type="entry name" value="PROTEASE DO-LIKE 8, CHLOROPLASTIC"/>
    <property type="match status" value="1"/>
</dbReference>
<dbReference type="SUPFAM" id="SSF50156">
    <property type="entry name" value="PDZ domain-like"/>
    <property type="match status" value="2"/>
</dbReference>
<sequence precursor="true">MTNHFRQLHTWLAILTVTIATSAYAEEEFVSVRNTHRTRIVQRALQSSVNIHTEKRQKSLDVVFSAGKASKINGMGSGIIIDERGYIVTNYHVVQDVERLRVTTFDGAKYEGRVLAYDAQKDLAVIKIEPRSSLIVGQMGSSSDLMLGEDVIAIGNAYGYESTVTLGIVSHKSRDVEVNEEQAYENLIQIDAAINPGNSGGPLLNVDGDVIGINVAIRAGAQRIGFAIPIDDARRTVARLINIERHHQTYHGVRAIDYKNGRDRKFVVQSTMPGSPASAAGLENGDVIIRSGSVDVVDATDFERSLFGKRAGETVDLVVLRDGKEENLQLSVGSLTGQRSTIQGQIASRAQSPDHSIASSPSSTLNKEDESVWQTLGLKLAKVASSTPLPRPYNGGFEVVDLRPQGPASTRGIQRGDILVGLDKWETVKRDDIDYVLNQHQSRLMGPLKFYIVRDGETLYGEIPFAVSQR</sequence>
<feature type="chain" id="PRO_5022675859" evidence="5">
    <location>
        <begin position="26"/>
        <end position="470"/>
    </location>
</feature>
<dbReference type="GO" id="GO:0004252">
    <property type="term" value="F:serine-type endopeptidase activity"/>
    <property type="evidence" value="ECO:0007669"/>
    <property type="project" value="InterPro"/>
</dbReference>
<protein>
    <submittedName>
        <fullName evidence="7">Putative serine protease HtrA</fullName>
    </submittedName>
</protein>
<feature type="compositionally biased region" description="Low complexity" evidence="4">
    <location>
        <begin position="353"/>
        <end position="363"/>
    </location>
</feature>
<evidence type="ECO:0000256" key="2">
    <source>
        <dbReference type="ARBA" id="ARBA00022670"/>
    </source>
</evidence>
<dbReference type="SMART" id="SM00228">
    <property type="entry name" value="PDZ"/>
    <property type="match status" value="2"/>
</dbReference>
<dbReference type="Pfam" id="PF13180">
    <property type="entry name" value="PDZ_2"/>
    <property type="match status" value="1"/>
</dbReference>
<keyword evidence="5" id="KW-0732">Signal</keyword>
<dbReference type="EMBL" id="SIHI01000001">
    <property type="protein sequence ID" value="TWT56785.1"/>
    <property type="molecule type" value="Genomic_DNA"/>
</dbReference>
<dbReference type="InterPro" id="IPR036034">
    <property type="entry name" value="PDZ_sf"/>
</dbReference>
<dbReference type="InterPro" id="IPR051201">
    <property type="entry name" value="Chloro_Bact_Ser_Proteases"/>
</dbReference>
<evidence type="ECO:0000256" key="3">
    <source>
        <dbReference type="ARBA" id="ARBA00022801"/>
    </source>
</evidence>
<evidence type="ECO:0000313" key="8">
    <source>
        <dbReference type="Proteomes" id="UP000317243"/>
    </source>
</evidence>
<dbReference type="InterPro" id="IPR001940">
    <property type="entry name" value="Peptidase_S1C"/>
</dbReference>
<dbReference type="Gene3D" id="2.40.10.10">
    <property type="entry name" value="Trypsin-like serine proteases"/>
    <property type="match status" value="2"/>
</dbReference>
<evidence type="ECO:0000313" key="7">
    <source>
        <dbReference type="EMBL" id="TWT56785.1"/>
    </source>
</evidence>
<accession>A0A5C5X3N2</accession>
<keyword evidence="3" id="KW-0378">Hydrolase</keyword>
<dbReference type="SUPFAM" id="SSF50494">
    <property type="entry name" value="Trypsin-like serine proteases"/>
    <property type="match status" value="1"/>
</dbReference>
<organism evidence="7 8">
    <name type="scientific">Thalassoglobus neptunius</name>
    <dbReference type="NCBI Taxonomy" id="1938619"/>
    <lineage>
        <taxon>Bacteria</taxon>
        <taxon>Pseudomonadati</taxon>
        <taxon>Planctomycetota</taxon>
        <taxon>Planctomycetia</taxon>
        <taxon>Planctomycetales</taxon>
        <taxon>Planctomycetaceae</taxon>
        <taxon>Thalassoglobus</taxon>
    </lineage>
</organism>
<dbReference type="InterPro" id="IPR001478">
    <property type="entry name" value="PDZ"/>
</dbReference>
<dbReference type="Proteomes" id="UP000317243">
    <property type="component" value="Unassembled WGS sequence"/>
</dbReference>
<comment type="caution">
    <text evidence="7">The sequence shown here is derived from an EMBL/GenBank/DDBJ whole genome shotgun (WGS) entry which is preliminary data.</text>
</comment>
<keyword evidence="2 7" id="KW-0645">Protease</keyword>
<dbReference type="InterPro" id="IPR009003">
    <property type="entry name" value="Peptidase_S1_PA"/>
</dbReference>
<dbReference type="AlphaFoldDB" id="A0A5C5X3N2"/>
<evidence type="ECO:0000259" key="6">
    <source>
        <dbReference type="PROSITE" id="PS50106"/>
    </source>
</evidence>
<dbReference type="Gene3D" id="2.30.42.10">
    <property type="match status" value="2"/>
</dbReference>
<reference evidence="7 8" key="1">
    <citation type="submission" date="2019-02" db="EMBL/GenBank/DDBJ databases">
        <title>Deep-cultivation of Planctomycetes and their phenomic and genomic characterization uncovers novel biology.</title>
        <authorList>
            <person name="Wiegand S."/>
            <person name="Jogler M."/>
            <person name="Boedeker C."/>
            <person name="Pinto D."/>
            <person name="Vollmers J."/>
            <person name="Rivas-Marin E."/>
            <person name="Kohn T."/>
            <person name="Peeters S.H."/>
            <person name="Heuer A."/>
            <person name="Rast P."/>
            <person name="Oberbeckmann S."/>
            <person name="Bunk B."/>
            <person name="Jeske O."/>
            <person name="Meyerdierks A."/>
            <person name="Storesund J.E."/>
            <person name="Kallscheuer N."/>
            <person name="Luecker S."/>
            <person name="Lage O.M."/>
            <person name="Pohl T."/>
            <person name="Merkel B.J."/>
            <person name="Hornburger P."/>
            <person name="Mueller R.-W."/>
            <person name="Bruemmer F."/>
            <person name="Labrenz M."/>
            <person name="Spormann A.M."/>
            <person name="Op Den Camp H."/>
            <person name="Overmann J."/>
            <person name="Amann R."/>
            <person name="Jetten M.S.M."/>
            <person name="Mascher T."/>
            <person name="Medema M.H."/>
            <person name="Devos D.P."/>
            <person name="Kaster A.-K."/>
            <person name="Ovreas L."/>
            <person name="Rohde M."/>
            <person name="Galperin M.Y."/>
            <person name="Jogler C."/>
        </authorList>
    </citation>
    <scope>NUCLEOTIDE SEQUENCE [LARGE SCALE GENOMIC DNA]</scope>
    <source>
        <strain evidence="7 8">KOR42</strain>
    </source>
</reference>
<dbReference type="RefSeq" id="WP_231740551.1">
    <property type="nucleotide sequence ID" value="NZ_SIHI01000001.1"/>
</dbReference>
<name>A0A5C5X3N2_9PLAN</name>
<proteinExistence type="inferred from homology"/>
<keyword evidence="8" id="KW-1185">Reference proteome</keyword>
<feature type="domain" description="PDZ" evidence="6">
    <location>
        <begin position="240"/>
        <end position="323"/>
    </location>
</feature>
<feature type="region of interest" description="Disordered" evidence="4">
    <location>
        <begin position="347"/>
        <end position="368"/>
    </location>
</feature>